<gene>
    <name evidence="2" type="ORF">SNTW_07670</name>
</gene>
<dbReference type="GO" id="GO:0009035">
    <property type="term" value="F:type I site-specific deoxyribonuclease activity"/>
    <property type="evidence" value="ECO:0007669"/>
    <property type="project" value="UniProtKB-EC"/>
</dbReference>
<reference evidence="2 3" key="1">
    <citation type="submission" date="2019-06" db="EMBL/GenBank/DDBJ databases">
        <title>Complete genome sequence of Helicobacter suis SNTW101c.</title>
        <authorList>
            <person name="Rimbara E."/>
            <person name="Suzuki M."/>
            <person name="Matsui H."/>
            <person name="Nakamura M."/>
            <person name="Mori S."/>
            <person name="Shibayama K."/>
        </authorList>
    </citation>
    <scope>NUCLEOTIDE SEQUENCE [LARGE SCALE GENOMIC DNA]</scope>
    <source>
        <strain evidence="2 3">SNTW101c</strain>
    </source>
</reference>
<keyword evidence="2" id="KW-0067">ATP-binding</keyword>
<evidence type="ECO:0000313" key="3">
    <source>
        <dbReference type="Proteomes" id="UP000317935"/>
    </source>
</evidence>
<dbReference type="GO" id="GO:0003677">
    <property type="term" value="F:DNA binding"/>
    <property type="evidence" value="ECO:0007669"/>
    <property type="project" value="UniProtKB-KW"/>
</dbReference>
<dbReference type="SMART" id="SM00487">
    <property type="entry name" value="DEXDc"/>
    <property type="match status" value="1"/>
</dbReference>
<dbReference type="InterPro" id="IPR040980">
    <property type="entry name" value="SWI2_SNF2"/>
</dbReference>
<dbReference type="CDD" id="cd22332">
    <property type="entry name" value="HsdR_N"/>
    <property type="match status" value="1"/>
</dbReference>
<dbReference type="SUPFAM" id="SSF52540">
    <property type="entry name" value="P-loop containing nucleoside triphosphate hydrolases"/>
    <property type="match status" value="2"/>
</dbReference>
<dbReference type="OrthoDB" id="9758243at2"/>
<keyword evidence="2" id="KW-0378">Hydrolase</keyword>
<keyword evidence="2" id="KW-0347">Helicase</keyword>
<dbReference type="InterPro" id="IPR055180">
    <property type="entry name" value="HsdR_RecA-like_helicase_dom_2"/>
</dbReference>
<dbReference type="InterPro" id="IPR027417">
    <property type="entry name" value="P-loop_NTPase"/>
</dbReference>
<evidence type="ECO:0000313" key="2">
    <source>
        <dbReference type="EMBL" id="BCD70122.1"/>
    </source>
</evidence>
<dbReference type="GO" id="GO:0005524">
    <property type="term" value="F:ATP binding"/>
    <property type="evidence" value="ECO:0007669"/>
    <property type="project" value="UniProtKB-KW"/>
</dbReference>
<dbReference type="PROSITE" id="PS51192">
    <property type="entry name" value="HELICASE_ATP_BIND_1"/>
    <property type="match status" value="1"/>
</dbReference>
<dbReference type="InterPro" id="IPR007409">
    <property type="entry name" value="Restrct_endonuc_type1_HsdR_N"/>
</dbReference>
<dbReference type="REBASE" id="397246">
    <property type="entry name" value="Hpy4003ORF4960P"/>
</dbReference>
<evidence type="ECO:0000259" key="1">
    <source>
        <dbReference type="PROSITE" id="PS51192"/>
    </source>
</evidence>
<dbReference type="EMBL" id="AP019774">
    <property type="protein sequence ID" value="BCD70122.1"/>
    <property type="molecule type" value="Genomic_DNA"/>
</dbReference>
<dbReference type="AlphaFoldDB" id="A0A6J4CZE8"/>
<dbReference type="GO" id="GO:0004386">
    <property type="term" value="F:helicase activity"/>
    <property type="evidence" value="ECO:0007669"/>
    <property type="project" value="UniProtKB-KW"/>
</dbReference>
<dbReference type="Pfam" id="PF22679">
    <property type="entry name" value="T1R_D3-like"/>
    <property type="match status" value="1"/>
</dbReference>
<dbReference type="RefSeq" id="WP_006564853.1">
    <property type="nucleotide sequence ID" value="NZ_AP019774.1"/>
</dbReference>
<dbReference type="PANTHER" id="PTHR42927:SF1">
    <property type="entry name" value="HELICASE SUPERFAMILY 1 AND 2 DOMAIN-CONTAINING PROTEIN"/>
    <property type="match status" value="1"/>
</dbReference>
<dbReference type="Gene3D" id="3.40.50.300">
    <property type="entry name" value="P-loop containing nucleotide triphosphate hydrolases"/>
    <property type="match status" value="2"/>
</dbReference>
<dbReference type="Proteomes" id="UP000317935">
    <property type="component" value="Chromosome"/>
</dbReference>
<protein>
    <submittedName>
        <fullName evidence="2">DEAD/DEAH box helicase</fullName>
    </submittedName>
</protein>
<name>A0A6J4CZE8_9HELI</name>
<dbReference type="Gene3D" id="3.90.1570.50">
    <property type="match status" value="1"/>
</dbReference>
<keyword evidence="2" id="KW-0547">Nucleotide-binding</keyword>
<dbReference type="InterPro" id="IPR014001">
    <property type="entry name" value="Helicase_ATP-bd"/>
</dbReference>
<dbReference type="Pfam" id="PF18766">
    <property type="entry name" value="SWI2_SNF2"/>
    <property type="match status" value="1"/>
</dbReference>
<dbReference type="GO" id="GO:0009307">
    <property type="term" value="P:DNA restriction-modification system"/>
    <property type="evidence" value="ECO:0007669"/>
    <property type="project" value="UniProtKB-KW"/>
</dbReference>
<feature type="domain" description="Helicase ATP-binding" evidence="1">
    <location>
        <begin position="286"/>
        <end position="478"/>
    </location>
</feature>
<dbReference type="PANTHER" id="PTHR42927">
    <property type="entry name" value="HELICASE SUPERFAMILY 1 AND 2 DOMAIN-CONTAINING PROTEIN"/>
    <property type="match status" value="1"/>
</dbReference>
<proteinExistence type="predicted"/>
<accession>A0A6J4CZE8</accession>
<organism evidence="2 3">
    <name type="scientific">Helicobacter suis</name>
    <dbReference type="NCBI Taxonomy" id="104628"/>
    <lineage>
        <taxon>Bacteria</taxon>
        <taxon>Pseudomonadati</taxon>
        <taxon>Campylobacterota</taxon>
        <taxon>Epsilonproteobacteria</taxon>
        <taxon>Campylobacterales</taxon>
        <taxon>Helicobacteraceae</taxon>
        <taxon>Helicobacter</taxon>
    </lineage>
</organism>
<dbReference type="REBASE" id="344700">
    <property type="entry name" value="Hsu101cORF7690P"/>
</dbReference>
<dbReference type="Pfam" id="PF04313">
    <property type="entry name" value="HSDR_N"/>
    <property type="match status" value="1"/>
</dbReference>
<sequence length="974" mass="112178">MQRYNEKSFEDLIEKHLLQSKYIKGNPKDYDKALCLDTNLLWEFLKTTQPKQIEELQKRQRGTDLQKNFFERLKSQIEKEGLLKILKEGVEVLGVFFKLAYDKPPNQKNPDTWKNYQSNLFSVVRQLHYSTKNNNSLDMVIFLNGLPLFSFELKNKLSGQSVVDAIEQYKKDRSPHESLFTHHTLAHFALDNDLVYMSTKLEGAKTHFSPFNRGLNDGSGELDRECGAGNPATDSIKTAYLWEKILQKDSLLHLILQMIKPGGKSNTVIFARYHQLDVVRKLCQIVQKEGVGGRYLIQHSAGSGKSNSIAWLACALVGLSKQEKVIFDSVLVITDRIILDRQLQDIIEAFCPIKGVVGAITKGSRQLKEAISEGKKIIISTIQKFPYILEDIPSMRDKKFAIIIDEAHSSQGGKYAQDLAKTTGKDQENQQEDLETFLNKAIQAKKFQPNASYFAFSATPKPETLELFGMQTSQGKFIPFHLYSMKQAIEEGFILDVLAHYITYKDYAKVMSTILNDPHYEKNLALKKLKRYIRDHPKSIQAKTEVMLNHFYSYVHTQIKGRAKAMVITDSRKSALEYFKAFQAQLKQEGYPHKALVAFSGEINLKGKTYSEASLNHMPETYTPKAFEKDDYRFLIVADKYQTGFDQPLLHTMYVDKVLSGVACVQTLSRLNRTHPDKKNTCILDFVNNAQEIIKAFEPYYKQNSLEGPSDLNKPFDLKTHLNNYEVYTQEEVEAFNLALFNNAHLFQIHVMLDAMVQRYSALEKDLQQEFYSKAKAYIKGYEFLVQILPFEDISLEKLFRLLVELIKKLPRDKNPEDITKVVALKQYRLEKEQEAKLTLTGQTELKPFQADSTKAPQTHLEKLSEILDTFHRDQGIMLDENAKQAKAKTINNILDNMYSNPNFVENFRHADLQNKLTSFKNKLEEQLPYLFNNDPQLYELLYKTIVKDSHVKNFILQNFLKIFEEGLENLGVD</sequence>